<dbReference type="Gene3D" id="2.60.120.260">
    <property type="entry name" value="Galactose-binding domain-like"/>
    <property type="match status" value="1"/>
</dbReference>
<dbReference type="Gene3D" id="2.60.40.10">
    <property type="entry name" value="Immunoglobulins"/>
    <property type="match status" value="3"/>
</dbReference>
<evidence type="ECO:0000313" key="11">
    <source>
        <dbReference type="Proteomes" id="UP000199705"/>
    </source>
</evidence>
<dbReference type="SUPFAM" id="SSF49303">
    <property type="entry name" value="beta-Galactosidase/glucuronidase domain"/>
    <property type="match status" value="1"/>
</dbReference>
<dbReference type="InterPro" id="IPR013783">
    <property type="entry name" value="Ig-like_fold"/>
</dbReference>
<feature type="chain" id="PRO_5011557673" evidence="4">
    <location>
        <begin position="22"/>
        <end position="799"/>
    </location>
</feature>
<accession>A0A1G8GCN0</accession>
<dbReference type="InterPro" id="IPR008979">
    <property type="entry name" value="Galactose-bd-like_sf"/>
</dbReference>
<dbReference type="AlphaFoldDB" id="A0A1G8GCN0"/>
<name>A0A1G8GCN0_9SPHI</name>
<dbReference type="PRINTS" id="PR00132">
    <property type="entry name" value="GLHYDRLASE2"/>
</dbReference>
<evidence type="ECO:0000256" key="4">
    <source>
        <dbReference type="SAM" id="SignalP"/>
    </source>
</evidence>
<dbReference type="GO" id="GO:0005975">
    <property type="term" value="P:carbohydrate metabolic process"/>
    <property type="evidence" value="ECO:0007669"/>
    <property type="project" value="InterPro"/>
</dbReference>
<dbReference type="RefSeq" id="WP_091172334.1">
    <property type="nucleotide sequence ID" value="NZ_FNCG01000014.1"/>
</dbReference>
<keyword evidence="2" id="KW-0378">Hydrolase</keyword>
<evidence type="ECO:0000259" key="7">
    <source>
        <dbReference type="Pfam" id="PF02837"/>
    </source>
</evidence>
<dbReference type="STRING" id="551996.SAMN05192573_1149"/>
<evidence type="ECO:0000259" key="9">
    <source>
        <dbReference type="Pfam" id="PF18565"/>
    </source>
</evidence>
<dbReference type="Pfam" id="PF18565">
    <property type="entry name" value="Glyco_hydro2_C5"/>
    <property type="match status" value="1"/>
</dbReference>
<feature type="signal peptide" evidence="4">
    <location>
        <begin position="1"/>
        <end position="21"/>
    </location>
</feature>
<feature type="domain" description="Glycoside hydrolase family 2" evidence="9">
    <location>
        <begin position="692"/>
        <end position="792"/>
    </location>
</feature>
<dbReference type="InterPro" id="IPR006101">
    <property type="entry name" value="Glyco_hydro_2"/>
</dbReference>
<dbReference type="Pfam" id="PF02837">
    <property type="entry name" value="Glyco_hydro_2_N"/>
    <property type="match status" value="1"/>
</dbReference>
<organism evidence="10 11">
    <name type="scientific">Mucilaginibacter gossypii</name>
    <dbReference type="NCBI Taxonomy" id="551996"/>
    <lineage>
        <taxon>Bacteria</taxon>
        <taxon>Pseudomonadati</taxon>
        <taxon>Bacteroidota</taxon>
        <taxon>Sphingobacteriia</taxon>
        <taxon>Sphingobacteriales</taxon>
        <taxon>Sphingobacteriaceae</taxon>
        <taxon>Mucilaginibacter</taxon>
    </lineage>
</organism>
<dbReference type="PANTHER" id="PTHR42732:SF1">
    <property type="entry name" value="BETA-MANNOSIDASE"/>
    <property type="match status" value="1"/>
</dbReference>
<dbReference type="Pfam" id="PF00703">
    <property type="entry name" value="Glyco_hydro_2"/>
    <property type="match status" value="1"/>
</dbReference>
<evidence type="ECO:0000259" key="5">
    <source>
        <dbReference type="Pfam" id="PF00703"/>
    </source>
</evidence>
<proteinExistence type="inferred from homology"/>
<evidence type="ECO:0000256" key="3">
    <source>
        <dbReference type="ARBA" id="ARBA00023295"/>
    </source>
</evidence>
<keyword evidence="4" id="KW-0732">Signal</keyword>
<evidence type="ECO:0000259" key="8">
    <source>
        <dbReference type="Pfam" id="PF16355"/>
    </source>
</evidence>
<dbReference type="Pfam" id="PF16355">
    <property type="entry name" value="DUF4982"/>
    <property type="match status" value="1"/>
</dbReference>
<dbReference type="InterPro" id="IPR017853">
    <property type="entry name" value="GH"/>
</dbReference>
<dbReference type="InterPro" id="IPR008964">
    <property type="entry name" value="Invasin/intimin_cell_adhesion"/>
</dbReference>
<sequence length="799" mass="90580">MRLRCLYTLCLVFFAAGFVSAQKVRKTESFNAGWKFFLGDDAAANAIKYDDRRWRKLDLPHDWSIEGKFDSKNPTTQAEGGLPAGIGWYRKSFLISASSKTKTILIDFDGVFHNSEVWINGHYLGKRPNGYISFRYDLTPYLKFGTQENVIAVRADNSDQPNSRWYTGSGIYRNVWLTTVNKTHLPQWSSFITTPQVDRQKTEIHIRTVLPVFVNSKFKLKASVLDDNGKIVGSVTTTVKDTVIQQNVQVNNPQLWSINHPYLYKVKLQLFAADKVIDDYTTTTGIRYFNFDADKGFSLNGESMKILGVCLHHDQGALGTAVNTRAIERQLQILKDMGCNAIRTSHNPPAPELLDLCDKMGFLVMDEAFDMWKKKKSKHDYHEDWDKWHVKDLQDQVLRDRNHPSVFAWSIGNEIREQFDSTGVSIGRELVKIVKQLDNTRPVTSALSDADPKKNFIYQSGALDLVGLNYHQEVYADFQKNYPGQKFIGTENMSALATRGHYDMPSDSIRRWPKDGKTPLKDGNADFTVSSYDNVSAYWGSTHEETWKIIKKHDFLSGLFVWTGFDYIGEPTPYLWPARSSYFGIVDLAGFPKDVYYMYQSEWTSRPVLHLLPHWNWKPGQLIDVWAYYNNADEVEAFLNGKSIGVKKKTGDDLHVMWRVKYEPGVLKAISRRNGKVVLTTQVVTAGEPYKIQLKADRDKIKADSKDLSYITVSVLDKNNVPVPDANQLVKFKVTGQGILKGVDNGSQTDLEPFVSDQHHLFNGLGLAIIQSKAVAGKITITATADGLQAARLIIESAR</sequence>
<feature type="domain" description="Glycoside hydrolase family 2 catalytic" evidence="6">
    <location>
        <begin position="294"/>
        <end position="507"/>
    </location>
</feature>
<dbReference type="GO" id="GO:0004553">
    <property type="term" value="F:hydrolase activity, hydrolyzing O-glycosyl compounds"/>
    <property type="evidence" value="ECO:0007669"/>
    <property type="project" value="InterPro"/>
</dbReference>
<keyword evidence="11" id="KW-1185">Reference proteome</keyword>
<dbReference type="SUPFAM" id="SSF51445">
    <property type="entry name" value="(Trans)glycosidases"/>
    <property type="match status" value="1"/>
</dbReference>
<feature type="domain" description="Glycoside hydrolase family 2 immunoglobulin-like beta-sandwich" evidence="5">
    <location>
        <begin position="193"/>
        <end position="287"/>
    </location>
</feature>
<feature type="domain" description="DUF4982" evidence="8">
    <location>
        <begin position="620"/>
        <end position="678"/>
    </location>
</feature>
<dbReference type="EMBL" id="FNCG01000014">
    <property type="protein sequence ID" value="SDH92107.1"/>
    <property type="molecule type" value="Genomic_DNA"/>
</dbReference>
<evidence type="ECO:0000256" key="2">
    <source>
        <dbReference type="ARBA" id="ARBA00022801"/>
    </source>
</evidence>
<dbReference type="InterPro" id="IPR036156">
    <property type="entry name" value="Beta-gal/glucu_dom_sf"/>
</dbReference>
<dbReference type="InterPro" id="IPR006104">
    <property type="entry name" value="Glyco_hydro_2_N"/>
</dbReference>
<dbReference type="InterPro" id="IPR040605">
    <property type="entry name" value="Glyco_hydro2_dom5"/>
</dbReference>
<dbReference type="NCBIfam" id="NF041463">
    <property type="entry name" value="GalB"/>
    <property type="match status" value="1"/>
</dbReference>
<keyword evidence="3" id="KW-0326">Glycosidase</keyword>
<dbReference type="PANTHER" id="PTHR42732">
    <property type="entry name" value="BETA-GALACTOSIDASE"/>
    <property type="match status" value="1"/>
</dbReference>
<comment type="similarity">
    <text evidence="1">Belongs to the glycosyl hydrolase 2 family.</text>
</comment>
<dbReference type="InterPro" id="IPR051913">
    <property type="entry name" value="GH2_Domain-Containing"/>
</dbReference>
<dbReference type="Pfam" id="PF02836">
    <property type="entry name" value="Glyco_hydro_2_C"/>
    <property type="match status" value="1"/>
</dbReference>
<dbReference type="Proteomes" id="UP000199705">
    <property type="component" value="Unassembled WGS sequence"/>
</dbReference>
<dbReference type="SUPFAM" id="SSF49373">
    <property type="entry name" value="Invasin/intimin cell-adhesion fragments"/>
    <property type="match status" value="1"/>
</dbReference>
<feature type="domain" description="Glycosyl hydrolases family 2 sugar binding" evidence="7">
    <location>
        <begin position="84"/>
        <end position="179"/>
    </location>
</feature>
<evidence type="ECO:0000259" key="6">
    <source>
        <dbReference type="Pfam" id="PF02836"/>
    </source>
</evidence>
<dbReference type="Gene3D" id="3.20.20.80">
    <property type="entry name" value="Glycosidases"/>
    <property type="match status" value="1"/>
</dbReference>
<dbReference type="InterPro" id="IPR048229">
    <property type="entry name" value="GalB-like"/>
</dbReference>
<evidence type="ECO:0000313" key="10">
    <source>
        <dbReference type="EMBL" id="SDH92107.1"/>
    </source>
</evidence>
<protein>
    <submittedName>
        <fullName evidence="10">Beta-galactosidase</fullName>
    </submittedName>
</protein>
<dbReference type="InterPro" id="IPR032311">
    <property type="entry name" value="DUF4982"/>
</dbReference>
<dbReference type="InterPro" id="IPR006102">
    <property type="entry name" value="Ig-like_GH2"/>
</dbReference>
<evidence type="ECO:0000256" key="1">
    <source>
        <dbReference type="ARBA" id="ARBA00007401"/>
    </source>
</evidence>
<dbReference type="InterPro" id="IPR006103">
    <property type="entry name" value="Glyco_hydro_2_cat"/>
</dbReference>
<gene>
    <name evidence="10" type="ORF">SAMN05192573_1149</name>
</gene>
<reference evidence="11" key="1">
    <citation type="submission" date="2016-10" db="EMBL/GenBank/DDBJ databases">
        <authorList>
            <person name="Varghese N."/>
            <person name="Submissions S."/>
        </authorList>
    </citation>
    <scope>NUCLEOTIDE SEQUENCE [LARGE SCALE GENOMIC DNA]</scope>
    <source>
        <strain evidence="11">Gh-67</strain>
    </source>
</reference>
<dbReference type="SUPFAM" id="SSF49785">
    <property type="entry name" value="Galactose-binding domain-like"/>
    <property type="match status" value="1"/>
</dbReference>